<dbReference type="OrthoDB" id="10255963at2759"/>
<reference evidence="3 4" key="2">
    <citation type="journal article" date="2017" name="Sci. Rep.">
        <title>Ant-infecting Ophiocordyceps genomes reveal a high diversity of potential behavioral manipulation genes and a possible major role for enterotoxins.</title>
        <authorList>
            <person name="de Bekker C."/>
            <person name="Ohm R.A."/>
            <person name="Evans H.C."/>
            <person name="Brachmann A."/>
            <person name="Hughes D.P."/>
        </authorList>
    </citation>
    <scope>NUCLEOTIDE SEQUENCE [LARGE SCALE GENOMIC DNA]</scope>
    <source>
        <strain evidence="3 4">SC16a</strain>
    </source>
</reference>
<dbReference type="InterPro" id="IPR001602">
    <property type="entry name" value="UPF0047_YjbQ-like"/>
</dbReference>
<dbReference type="PROSITE" id="PS01314">
    <property type="entry name" value="UPF0047"/>
    <property type="match status" value="1"/>
</dbReference>
<reference evidence="3 4" key="1">
    <citation type="journal article" date="2015" name="BMC Genomics">
        <title>Gene expression during zombie ant biting behavior reflects the complexity underlying fungal parasitic behavioral manipulation.</title>
        <authorList>
            <person name="de Bekker C."/>
            <person name="Ohm R.A."/>
            <person name="Loreto R.G."/>
            <person name="Sebastian A."/>
            <person name="Albert I."/>
            <person name="Merrow M."/>
            <person name="Brachmann A."/>
            <person name="Hughes D.P."/>
        </authorList>
    </citation>
    <scope>NUCLEOTIDE SEQUENCE [LARGE SCALE GENOMIC DNA]</scope>
    <source>
        <strain evidence="3 4">SC16a</strain>
    </source>
</reference>
<dbReference type="InterPro" id="IPR019401">
    <property type="entry name" value="Znf_CHCC"/>
</dbReference>
<dbReference type="Pfam" id="PF01894">
    <property type="entry name" value="YjbQ"/>
    <property type="match status" value="1"/>
</dbReference>
<evidence type="ECO:0000259" key="2">
    <source>
        <dbReference type="Pfam" id="PF10276"/>
    </source>
</evidence>
<evidence type="ECO:0000313" key="4">
    <source>
        <dbReference type="Proteomes" id="UP000037136"/>
    </source>
</evidence>
<accession>A0A2A9PEJ2</accession>
<dbReference type="AlphaFoldDB" id="A0A2A9PEJ2"/>
<evidence type="ECO:0000256" key="1">
    <source>
        <dbReference type="ARBA" id="ARBA00005534"/>
    </source>
</evidence>
<dbReference type="NCBIfam" id="TIGR00149">
    <property type="entry name" value="TIGR00149_YjbQ"/>
    <property type="match status" value="1"/>
</dbReference>
<dbReference type="Pfam" id="PF10276">
    <property type="entry name" value="zf-CHCC"/>
    <property type="match status" value="1"/>
</dbReference>
<dbReference type="EMBL" id="LAZP02000185">
    <property type="protein sequence ID" value="PFH59624.1"/>
    <property type="molecule type" value="Genomic_DNA"/>
</dbReference>
<dbReference type="Gene3D" id="2.60.260.40">
    <property type="entry name" value="q5lls5 like domains"/>
    <property type="match status" value="1"/>
</dbReference>
<proteinExistence type="inferred from homology"/>
<dbReference type="PANTHER" id="PTHR30615:SF8">
    <property type="entry name" value="UPF0047 PROTEIN C4A8.02C"/>
    <property type="match status" value="1"/>
</dbReference>
<dbReference type="STRING" id="268505.A0A2A9PEJ2"/>
<dbReference type="Proteomes" id="UP000037136">
    <property type="component" value="Unassembled WGS sequence"/>
</dbReference>
<dbReference type="FunFam" id="2.60.260.40:FF:000003">
    <property type="entry name" value="NADH dehydrogenase [ubiquinone] iron-sulfur protein 6, mitochondrial"/>
    <property type="match status" value="1"/>
</dbReference>
<feature type="domain" description="Zinc finger CHCC-type" evidence="2">
    <location>
        <begin position="113"/>
        <end position="148"/>
    </location>
</feature>
<dbReference type="InterPro" id="IPR035917">
    <property type="entry name" value="YjbQ-like_sf"/>
</dbReference>
<protein>
    <recommendedName>
        <fullName evidence="2">Zinc finger CHCC-type domain-containing protein</fullName>
    </recommendedName>
</protein>
<organism evidence="3 4">
    <name type="scientific">Ophiocordyceps unilateralis</name>
    <name type="common">Zombie-ant fungus</name>
    <name type="synonym">Torrubia unilateralis</name>
    <dbReference type="NCBI Taxonomy" id="268505"/>
    <lineage>
        <taxon>Eukaryota</taxon>
        <taxon>Fungi</taxon>
        <taxon>Dikarya</taxon>
        <taxon>Ascomycota</taxon>
        <taxon>Pezizomycotina</taxon>
        <taxon>Sordariomycetes</taxon>
        <taxon>Hypocreomycetidae</taxon>
        <taxon>Hypocreales</taxon>
        <taxon>Ophiocordycipitaceae</taxon>
        <taxon>Ophiocordyceps</taxon>
    </lineage>
</organism>
<dbReference type="PANTHER" id="PTHR30615">
    <property type="entry name" value="UNCHARACTERIZED PROTEIN YJBQ-RELATED"/>
    <property type="match status" value="1"/>
</dbReference>
<gene>
    <name evidence="3" type="ORF">XA68_12086</name>
</gene>
<comment type="similarity">
    <text evidence="1">Belongs to the UPF0047 family.</text>
</comment>
<comment type="caution">
    <text evidence="3">The sequence shown here is derived from an EMBL/GenBank/DDBJ whole genome shotgun (WGS) entry which is preliminary data.</text>
</comment>
<dbReference type="SUPFAM" id="SSF111038">
    <property type="entry name" value="YjbQ-like"/>
    <property type="match status" value="1"/>
</dbReference>
<keyword evidence="4" id="KW-1185">Reference proteome</keyword>
<name>A0A2A9PEJ2_OPHUN</name>
<sequence length="460" mass="50995">MADFRLRPIGLLARSLRAPQRTLSNSHHLFEAATPVKPSTETAIEHARTKELDQPKELGQAPNRVGIWSRSQKPRTTAMTGPRFEQTDMSLQPQPMSAMEMIHKQPVRWTHDRVVSCEGGGGPSGHPRIFINTDKPEIAVCNYCGLPFANEHNRKHLESLPETSYPLGCSLDGLASDCTKANAGGGLFIVTSEVKTQKVSIRIGFPISPPRTGCVLSRHVEAETRALPHNRIVMYQVPPRFQPHQSMISSGFPQPKPSMPQRTPAISTTGTFALVLLLFVALFPDLFHVLWTLPFSLLRPAQLKSSGPTLQPAAMSWFQKELKLPSKARGSYLITDEVVSALPEIRGYKIGLLNLFVQHTSCALSLNENWDEDVRADMSDAMDRIVPNNGPKGEQLYRHAAEGPDDMPAHIKTALVGASVNIPIRDGKLALGTWQGIWHLEFRTSRHSRRVMATIQGEKM</sequence>
<evidence type="ECO:0000313" key="3">
    <source>
        <dbReference type="EMBL" id="PFH59624.1"/>
    </source>
</evidence>
<dbReference type="Gene3D" id="2.60.120.460">
    <property type="entry name" value="YjbQ-like"/>
    <property type="match status" value="1"/>
</dbReference>